<dbReference type="GO" id="GO:0005524">
    <property type="term" value="F:ATP binding"/>
    <property type="evidence" value="ECO:0007669"/>
    <property type="project" value="UniProtKB-KW"/>
</dbReference>
<keyword evidence="2" id="KW-0547">Nucleotide-binding</keyword>
<keyword evidence="1 4" id="KW-0436">Ligase</keyword>
<proteinExistence type="predicted"/>
<protein>
    <submittedName>
        <fullName evidence="4">Tubulin-tyrosine ligase family protein</fullName>
    </submittedName>
</protein>
<dbReference type="PANTHER" id="PTHR12241:SF162">
    <property type="entry name" value="TUBULIN MONOGLUTAMYLASE TTLL4"/>
    <property type="match status" value="1"/>
</dbReference>
<accession>A0A1V0SJG5</accession>
<dbReference type="PROSITE" id="PS51221">
    <property type="entry name" value="TTL"/>
    <property type="match status" value="1"/>
</dbReference>
<evidence type="ECO:0000256" key="1">
    <source>
        <dbReference type="ARBA" id="ARBA00022598"/>
    </source>
</evidence>
<evidence type="ECO:0000313" key="4">
    <source>
        <dbReference type="EMBL" id="ARF11859.1"/>
    </source>
</evidence>
<evidence type="ECO:0000256" key="2">
    <source>
        <dbReference type="ARBA" id="ARBA00022741"/>
    </source>
</evidence>
<dbReference type="Pfam" id="PF03133">
    <property type="entry name" value="TTL"/>
    <property type="match status" value="1"/>
</dbReference>
<keyword evidence="3" id="KW-0067">ATP-binding</keyword>
<dbReference type="Gene3D" id="3.30.470.20">
    <property type="entry name" value="ATP-grasp fold, B domain"/>
    <property type="match status" value="1"/>
</dbReference>
<dbReference type="PANTHER" id="PTHR12241">
    <property type="entry name" value="TUBULIN POLYGLUTAMYLASE"/>
    <property type="match status" value="1"/>
</dbReference>
<sequence>MIDLSNSNKSLKWAIDKDCKYDMVNVYTDILKEYSIDKTSSDNNDWVIYFPCTYNEPLTEMKKIKPTSNNQRIFIVSNTDEIASKSMLWQNLVKKYGRDEASKMSPVSYVLYDKDDKELFKKEYDPNKIYIMKKNIQRQEGLMITKDKNEILNGFSNNYVVVQELLQDPYIIRGRKTNMRFYVLVVCQNNSLNAYVHQEGFMYYTRMPFEKNSQKDGINITTGYIERWIYDINPLTHNDFKKYLDTYHQNSKIVYDRIYDLIRKVIIACDKLCKDGSLKNNITFQLFGVDIALDDKLYPKIMEANVGPNLATHDKRDSDVKHKVVRDIFKVLQIVPNKDNGFDKII</sequence>
<dbReference type="InterPro" id="IPR004344">
    <property type="entry name" value="TTL/TTLL_fam"/>
</dbReference>
<organism evidence="4">
    <name type="scientific">Klosneuvirus KNV1</name>
    <dbReference type="NCBI Taxonomy" id="1977640"/>
    <lineage>
        <taxon>Viruses</taxon>
        <taxon>Varidnaviria</taxon>
        <taxon>Bamfordvirae</taxon>
        <taxon>Nucleocytoviricota</taxon>
        <taxon>Megaviricetes</taxon>
        <taxon>Imitervirales</taxon>
        <taxon>Mimiviridae</taxon>
        <taxon>Klosneuvirinae</taxon>
        <taxon>Klosneuvirus</taxon>
    </lineage>
</organism>
<gene>
    <name evidence="4" type="ORF">Klosneuvirus_2_295</name>
</gene>
<evidence type="ECO:0000256" key="3">
    <source>
        <dbReference type="ARBA" id="ARBA00022840"/>
    </source>
</evidence>
<dbReference type="GO" id="GO:0015631">
    <property type="term" value="F:tubulin binding"/>
    <property type="evidence" value="ECO:0007669"/>
    <property type="project" value="TreeGrafter"/>
</dbReference>
<name>A0A1V0SJG5_9VIRU</name>
<dbReference type="GO" id="GO:0000226">
    <property type="term" value="P:microtubule cytoskeleton organization"/>
    <property type="evidence" value="ECO:0007669"/>
    <property type="project" value="TreeGrafter"/>
</dbReference>
<dbReference type="GO" id="GO:0070740">
    <property type="term" value="F:tubulin-glutamic acid ligase activity"/>
    <property type="evidence" value="ECO:0007669"/>
    <property type="project" value="TreeGrafter"/>
</dbReference>
<dbReference type="EMBL" id="KY684109">
    <property type="protein sequence ID" value="ARF11859.1"/>
    <property type="molecule type" value="Genomic_DNA"/>
</dbReference>
<reference evidence="4" key="1">
    <citation type="journal article" date="2017" name="Science">
        <title>Giant viruses with an expanded complement of translation system components.</title>
        <authorList>
            <person name="Schulz F."/>
            <person name="Yutin N."/>
            <person name="Ivanova N.N."/>
            <person name="Ortega D.R."/>
            <person name="Lee T.K."/>
            <person name="Vierheilig J."/>
            <person name="Daims H."/>
            <person name="Horn M."/>
            <person name="Wagner M."/>
            <person name="Jensen G.J."/>
            <person name="Kyrpides N.C."/>
            <person name="Koonin E.V."/>
            <person name="Woyke T."/>
        </authorList>
    </citation>
    <scope>NUCLEOTIDE SEQUENCE</scope>
    <source>
        <strain evidence="4">KNV1</strain>
    </source>
</reference>